<protein>
    <submittedName>
        <fullName evidence="1">Uncharacterized protein</fullName>
    </submittedName>
</protein>
<dbReference type="Proteomes" id="UP001497700">
    <property type="component" value="Unassembled WGS sequence"/>
</dbReference>
<accession>A0ACB9Z874</accession>
<evidence type="ECO:0000313" key="1">
    <source>
        <dbReference type="EMBL" id="KAI4867678.1"/>
    </source>
</evidence>
<name>A0ACB9Z874_9PEZI</name>
<comment type="caution">
    <text evidence="1">The sequence shown here is derived from an EMBL/GenBank/DDBJ whole genome shotgun (WGS) entry which is preliminary data.</text>
</comment>
<reference evidence="1 2" key="1">
    <citation type="journal article" date="2022" name="New Phytol.">
        <title>Ecological generalism drives hyperdiversity of secondary metabolite gene clusters in xylarialean endophytes.</title>
        <authorList>
            <person name="Franco M.E.E."/>
            <person name="Wisecaver J.H."/>
            <person name="Arnold A.E."/>
            <person name="Ju Y.M."/>
            <person name="Slot J.C."/>
            <person name="Ahrendt S."/>
            <person name="Moore L.P."/>
            <person name="Eastman K.E."/>
            <person name="Scott K."/>
            <person name="Konkel Z."/>
            <person name="Mondo S.J."/>
            <person name="Kuo A."/>
            <person name="Hayes R.D."/>
            <person name="Haridas S."/>
            <person name="Andreopoulos B."/>
            <person name="Riley R."/>
            <person name="LaButti K."/>
            <person name="Pangilinan J."/>
            <person name="Lipzen A."/>
            <person name="Amirebrahimi M."/>
            <person name="Yan J."/>
            <person name="Adam C."/>
            <person name="Keymanesh K."/>
            <person name="Ng V."/>
            <person name="Louie K."/>
            <person name="Northen T."/>
            <person name="Drula E."/>
            <person name="Henrissat B."/>
            <person name="Hsieh H.M."/>
            <person name="Youens-Clark K."/>
            <person name="Lutzoni F."/>
            <person name="Miadlikowska J."/>
            <person name="Eastwood D.C."/>
            <person name="Hamelin R.C."/>
            <person name="Grigoriev I.V."/>
            <person name="U'Ren J.M."/>
        </authorList>
    </citation>
    <scope>NUCLEOTIDE SEQUENCE [LARGE SCALE GENOMIC DNA]</scope>
    <source>
        <strain evidence="1 2">CBS 119005</strain>
    </source>
</reference>
<organism evidence="1 2">
    <name type="scientific">Hypoxylon rubiginosum</name>
    <dbReference type="NCBI Taxonomy" id="110542"/>
    <lineage>
        <taxon>Eukaryota</taxon>
        <taxon>Fungi</taxon>
        <taxon>Dikarya</taxon>
        <taxon>Ascomycota</taxon>
        <taxon>Pezizomycotina</taxon>
        <taxon>Sordariomycetes</taxon>
        <taxon>Xylariomycetidae</taxon>
        <taxon>Xylariales</taxon>
        <taxon>Hypoxylaceae</taxon>
        <taxon>Hypoxylon</taxon>
    </lineage>
</organism>
<proteinExistence type="predicted"/>
<gene>
    <name evidence="1" type="ORF">F4820DRAFT_467563</name>
</gene>
<keyword evidence="2" id="KW-1185">Reference proteome</keyword>
<sequence length="272" mass="30019">MNLPRNWPTSSSDESPPPPYSKYQEAPMAEAPATASSLASRKPQAYARTPPEPIPEIGLFPPSCHLYHTMSWSGQPDLVLHRGPSDTLPPLAAGTGGVGVGRHSVIVLPALPGSRLDSSQEMLLRVDNGEAAAAARRRSRRVRFRFAIEVGPEPSSAWRREVFEWRHSHGDAVAAFLDGAKAGWKLVRLADDDENGNGNDNNNRHLVWPRSSDGREIVAVWSHARLSLTKVLKFRFLGSGATGVLGERWAIMAVMTALRMYQHHQRNRNGDW</sequence>
<evidence type="ECO:0000313" key="2">
    <source>
        <dbReference type="Proteomes" id="UP001497700"/>
    </source>
</evidence>
<dbReference type="EMBL" id="MU393445">
    <property type="protein sequence ID" value="KAI4867678.1"/>
    <property type="molecule type" value="Genomic_DNA"/>
</dbReference>